<evidence type="ECO:0000256" key="1">
    <source>
        <dbReference type="SAM" id="MobiDB-lite"/>
    </source>
</evidence>
<keyword evidence="3" id="KW-1185">Reference proteome</keyword>
<protein>
    <submittedName>
        <fullName evidence="2">Uncharacterized protein</fullName>
    </submittedName>
</protein>
<sequence>MESIPTYSTVPSHHLNILTHPRLSAVLIPLPLSLPLPPNLSNPSSVTYIPSQSHIPTPLLSLFRASSTSVQWELGCTGWVGPGLRAFVRGARAKPVSQQPLPLPFPPYITGTSSSLRRSNSPSIDYRDPRQFRGSTIQSQIGASSYRPIFSPSPSISQARFYHCCHLPQIAGRRSCADQSRTNKSADLWPFSQPTDFLHPESIVNTSQRGSKLGITRATCFWWCATEL</sequence>
<feature type="compositionally biased region" description="Low complexity" evidence="1">
    <location>
        <begin position="113"/>
        <end position="123"/>
    </location>
</feature>
<evidence type="ECO:0000313" key="2">
    <source>
        <dbReference type="EMBL" id="KAL2066039.1"/>
    </source>
</evidence>
<gene>
    <name evidence="2" type="ORF">VTL71DRAFT_2110</name>
</gene>
<organism evidence="2 3">
    <name type="scientific">Oculimacula yallundae</name>
    <dbReference type="NCBI Taxonomy" id="86028"/>
    <lineage>
        <taxon>Eukaryota</taxon>
        <taxon>Fungi</taxon>
        <taxon>Dikarya</taxon>
        <taxon>Ascomycota</taxon>
        <taxon>Pezizomycotina</taxon>
        <taxon>Leotiomycetes</taxon>
        <taxon>Helotiales</taxon>
        <taxon>Ploettnerulaceae</taxon>
        <taxon>Oculimacula</taxon>
    </lineage>
</organism>
<dbReference type="EMBL" id="JAZHXI010000011">
    <property type="protein sequence ID" value="KAL2066039.1"/>
    <property type="molecule type" value="Genomic_DNA"/>
</dbReference>
<proteinExistence type="predicted"/>
<comment type="caution">
    <text evidence="2">The sequence shown here is derived from an EMBL/GenBank/DDBJ whole genome shotgun (WGS) entry which is preliminary data.</text>
</comment>
<evidence type="ECO:0000313" key="3">
    <source>
        <dbReference type="Proteomes" id="UP001595075"/>
    </source>
</evidence>
<feature type="region of interest" description="Disordered" evidence="1">
    <location>
        <begin position="110"/>
        <end position="130"/>
    </location>
</feature>
<reference evidence="2 3" key="1">
    <citation type="journal article" date="2024" name="Commun. Biol.">
        <title>Comparative genomic analysis of thermophilic fungi reveals convergent evolutionary adaptations and gene losses.</title>
        <authorList>
            <person name="Steindorff A.S."/>
            <person name="Aguilar-Pontes M.V."/>
            <person name="Robinson A.J."/>
            <person name="Andreopoulos B."/>
            <person name="LaButti K."/>
            <person name="Kuo A."/>
            <person name="Mondo S."/>
            <person name="Riley R."/>
            <person name="Otillar R."/>
            <person name="Haridas S."/>
            <person name="Lipzen A."/>
            <person name="Grimwood J."/>
            <person name="Schmutz J."/>
            <person name="Clum A."/>
            <person name="Reid I.D."/>
            <person name="Moisan M.C."/>
            <person name="Butler G."/>
            <person name="Nguyen T.T.M."/>
            <person name="Dewar K."/>
            <person name="Conant G."/>
            <person name="Drula E."/>
            <person name="Henrissat B."/>
            <person name="Hansel C."/>
            <person name="Singer S."/>
            <person name="Hutchinson M.I."/>
            <person name="de Vries R.P."/>
            <person name="Natvig D.O."/>
            <person name="Powell A.J."/>
            <person name="Tsang A."/>
            <person name="Grigoriev I.V."/>
        </authorList>
    </citation>
    <scope>NUCLEOTIDE SEQUENCE [LARGE SCALE GENOMIC DNA]</scope>
    <source>
        <strain evidence="2 3">CBS 494.80</strain>
    </source>
</reference>
<dbReference type="Proteomes" id="UP001595075">
    <property type="component" value="Unassembled WGS sequence"/>
</dbReference>
<name>A0ABR4C7X9_9HELO</name>
<accession>A0ABR4C7X9</accession>